<evidence type="ECO:0000313" key="3">
    <source>
        <dbReference type="EMBL" id="SEG52859.1"/>
    </source>
</evidence>
<comment type="similarity">
    <text evidence="1">Belongs to the UPF0213 family.</text>
</comment>
<dbReference type="CDD" id="cd10448">
    <property type="entry name" value="GIY-YIG_unchar_3"/>
    <property type="match status" value="1"/>
</dbReference>
<dbReference type="Gene3D" id="3.40.1440.10">
    <property type="entry name" value="GIY-YIG endonuclease"/>
    <property type="match status" value="1"/>
</dbReference>
<feature type="domain" description="GIY-YIG" evidence="2">
    <location>
        <begin position="25"/>
        <end position="101"/>
    </location>
</feature>
<dbReference type="GO" id="GO:0004519">
    <property type="term" value="F:endonuclease activity"/>
    <property type="evidence" value="ECO:0007669"/>
    <property type="project" value="UniProtKB-KW"/>
</dbReference>
<organism evidence="3 4">
    <name type="scientific">Bosea lathyri</name>
    <dbReference type="NCBI Taxonomy" id="1036778"/>
    <lineage>
        <taxon>Bacteria</taxon>
        <taxon>Pseudomonadati</taxon>
        <taxon>Pseudomonadota</taxon>
        <taxon>Alphaproteobacteria</taxon>
        <taxon>Hyphomicrobiales</taxon>
        <taxon>Boseaceae</taxon>
        <taxon>Bosea</taxon>
    </lineage>
</organism>
<dbReference type="InterPro" id="IPR035901">
    <property type="entry name" value="GIY-YIG_endonuc_sf"/>
</dbReference>
<evidence type="ECO:0000313" key="4">
    <source>
        <dbReference type="Proteomes" id="UP000236743"/>
    </source>
</evidence>
<reference evidence="3 4" key="1">
    <citation type="submission" date="2016-10" db="EMBL/GenBank/DDBJ databases">
        <authorList>
            <person name="de Groot N.N."/>
        </authorList>
    </citation>
    <scope>NUCLEOTIDE SEQUENCE [LARGE SCALE GENOMIC DNA]</scope>
    <source>
        <strain evidence="3 4">DSM 26656</strain>
    </source>
</reference>
<dbReference type="PANTHER" id="PTHR34477">
    <property type="entry name" value="UPF0213 PROTEIN YHBQ"/>
    <property type="match status" value="1"/>
</dbReference>
<keyword evidence="3" id="KW-0255">Endonuclease</keyword>
<dbReference type="Proteomes" id="UP000236743">
    <property type="component" value="Unassembled WGS sequence"/>
</dbReference>
<dbReference type="EMBL" id="FNUY01000006">
    <property type="protein sequence ID" value="SEG52859.1"/>
    <property type="molecule type" value="Genomic_DNA"/>
</dbReference>
<dbReference type="PANTHER" id="PTHR34477:SF5">
    <property type="entry name" value="BSL5627 PROTEIN"/>
    <property type="match status" value="1"/>
</dbReference>
<dbReference type="InterPro" id="IPR050190">
    <property type="entry name" value="UPF0213_domain"/>
</dbReference>
<keyword evidence="4" id="KW-1185">Reference proteome</keyword>
<evidence type="ECO:0000256" key="1">
    <source>
        <dbReference type="ARBA" id="ARBA00007435"/>
    </source>
</evidence>
<dbReference type="PROSITE" id="PS50164">
    <property type="entry name" value="GIY_YIG"/>
    <property type="match status" value="1"/>
</dbReference>
<keyword evidence="3" id="KW-0540">Nuclease</keyword>
<accession>A0A1H6AW82</accession>
<evidence type="ECO:0000259" key="2">
    <source>
        <dbReference type="PROSITE" id="PS50164"/>
    </source>
</evidence>
<sequence>MTGEGCINGLAVAPPLFHPDAMKQKGGWVYIMTNRPNGTLYIGVTSDLARRAYEHREGLCAGFTRKYGLKQLVWYEWHDEIAAAIHRETSMKRWYRAYKTRAIMARNPDWRDLYEELA</sequence>
<dbReference type="SMART" id="SM00465">
    <property type="entry name" value="GIYc"/>
    <property type="match status" value="1"/>
</dbReference>
<gene>
    <name evidence="3" type="ORF">SAMN04488115_106198</name>
</gene>
<dbReference type="Pfam" id="PF01541">
    <property type="entry name" value="GIY-YIG"/>
    <property type="match status" value="1"/>
</dbReference>
<dbReference type="SUPFAM" id="SSF82771">
    <property type="entry name" value="GIY-YIG endonuclease"/>
    <property type="match status" value="1"/>
</dbReference>
<name>A0A1H6AW82_9HYPH</name>
<proteinExistence type="inferred from homology"/>
<keyword evidence="3" id="KW-0378">Hydrolase</keyword>
<protein>
    <submittedName>
        <fullName evidence="3">Putative endonuclease</fullName>
    </submittedName>
</protein>
<dbReference type="InterPro" id="IPR000305">
    <property type="entry name" value="GIY-YIG_endonuc"/>
</dbReference>
<dbReference type="AlphaFoldDB" id="A0A1H6AW82"/>